<comment type="caution">
    <text evidence="2">The sequence shown here is derived from an EMBL/GenBank/DDBJ whole genome shotgun (WGS) entry which is preliminary data.</text>
</comment>
<gene>
    <name evidence="2" type="ORF">FRZ03_20755</name>
</gene>
<dbReference type="InterPro" id="IPR008757">
    <property type="entry name" value="Peptidase_M6-like_domain"/>
</dbReference>
<keyword evidence="3" id="KW-1185">Reference proteome</keyword>
<dbReference type="NCBIfam" id="TIGR03296">
    <property type="entry name" value="M6dom_TIGR03296"/>
    <property type="match status" value="1"/>
</dbReference>
<protein>
    <submittedName>
        <fullName evidence="2">M6 family metalloprotease domain-containing protein</fullName>
    </submittedName>
</protein>
<sequence length="419" mass="44942">MSVPLLRSTAAVCTTLSALAATSIIAGPSVAEPFATAPCALHRTGAHHSEGADTWDSDYARPTRALDAVMVFLSFPDAVPRTTPAELAADHFPQTSRYFEQASYGRFTLRAHPLSHWLRMPRPSTAYSVRRDWAAEDRAAYLRDAFEVADKAVDFSRYQVVYLVADPDAPGVDSDATKVVNLDTPVHVDGTDVRRVVTVFEKHPPDRLVLAHETGHVFDLPDLYHRPADGKGDWDTYVGDWDLMGSQFGLSPDLFAWHKWRLGWLDPRQVMCVRGAGPTRITLEPLAAGPGIPVQGAGGAPAFGLGDGLKLAVVRTGPDSALALEARDAAGNDRGTCREGILVYRVHSGAASGGGPVEVVDAHPHTEACPDDSVYPPLADAPVALGESFTVPGQGVKIEAEDRTASGAWTVRITQRITG</sequence>
<proteinExistence type="predicted"/>
<organism evidence="2 3">
    <name type="scientific">Streptomyces misionensis</name>
    <dbReference type="NCBI Taxonomy" id="67331"/>
    <lineage>
        <taxon>Bacteria</taxon>
        <taxon>Bacillati</taxon>
        <taxon>Actinomycetota</taxon>
        <taxon>Actinomycetes</taxon>
        <taxon>Kitasatosporales</taxon>
        <taxon>Streptomycetaceae</taxon>
        <taxon>Streptomyces</taxon>
    </lineage>
</organism>
<keyword evidence="2" id="KW-0482">Metalloprotease</keyword>
<feature type="signal peptide" evidence="1">
    <location>
        <begin position="1"/>
        <end position="20"/>
    </location>
</feature>
<dbReference type="GO" id="GO:0006508">
    <property type="term" value="P:proteolysis"/>
    <property type="evidence" value="ECO:0007669"/>
    <property type="project" value="UniProtKB-KW"/>
</dbReference>
<dbReference type="PANTHER" id="PTHR41775">
    <property type="entry name" value="SECRETED PROTEIN-RELATED"/>
    <property type="match status" value="1"/>
</dbReference>
<feature type="chain" id="PRO_5023093438" evidence="1">
    <location>
        <begin position="21"/>
        <end position="419"/>
    </location>
</feature>
<evidence type="ECO:0000313" key="3">
    <source>
        <dbReference type="Proteomes" id="UP000320481"/>
    </source>
</evidence>
<keyword evidence="2" id="KW-0645">Protease</keyword>
<evidence type="ECO:0000313" key="2">
    <source>
        <dbReference type="EMBL" id="TWV41828.1"/>
    </source>
</evidence>
<dbReference type="Proteomes" id="UP000320481">
    <property type="component" value="Unassembled WGS sequence"/>
</dbReference>
<accession>A0A5C6JMI3</accession>
<evidence type="ECO:0000256" key="1">
    <source>
        <dbReference type="SAM" id="SignalP"/>
    </source>
</evidence>
<dbReference type="GO" id="GO:0008237">
    <property type="term" value="F:metallopeptidase activity"/>
    <property type="evidence" value="ECO:0007669"/>
    <property type="project" value="UniProtKB-KW"/>
</dbReference>
<reference evidence="2" key="1">
    <citation type="journal article" date="2019" name="Microbiol. Resour. Announc.">
        <title>Draft Genomic Sequences of Streptomyces misionensis and Streptomyces albidoflavus, bacteria applied for phytopathogen biocontrol.</title>
        <authorList>
            <person name="Pylro V."/>
            <person name="Dias A."/>
            <person name="Andreote F."/>
            <person name="Varani A."/>
            <person name="Andreote C."/>
            <person name="Bernardo E."/>
            <person name="Martins T."/>
        </authorList>
    </citation>
    <scope>NUCLEOTIDE SEQUENCE [LARGE SCALE GENOMIC DNA]</scope>
    <source>
        <strain evidence="2">66</strain>
    </source>
</reference>
<dbReference type="PANTHER" id="PTHR41775:SF1">
    <property type="entry name" value="PEPTIDASE M6-LIKE DOMAIN-CONTAINING PROTEIN"/>
    <property type="match status" value="1"/>
</dbReference>
<keyword evidence="2" id="KW-0378">Hydrolase</keyword>
<dbReference type="EMBL" id="VOGW01000116">
    <property type="protein sequence ID" value="TWV41828.1"/>
    <property type="molecule type" value="Genomic_DNA"/>
</dbReference>
<keyword evidence="1" id="KW-0732">Signal</keyword>
<dbReference type="AlphaFoldDB" id="A0A5C6JMI3"/>
<dbReference type="RefSeq" id="WP_146466653.1">
    <property type="nucleotide sequence ID" value="NZ_VOGW01000116.1"/>
</dbReference>
<name>A0A5C6JMI3_9ACTN</name>